<accession>A0ABZ2E6G7</accession>
<protein>
    <submittedName>
        <fullName evidence="1">Uncharacterized protein</fullName>
    </submittedName>
</protein>
<gene>
    <name evidence="1" type="ORF">CVIC9261_06310</name>
</gene>
<dbReference type="GeneID" id="93113705"/>
<sequence length="105" mass="12198">MIENNDLNRDLLKLSFLQRVETIPRSKLGLDAFIPTDDEVHTILNKHSENITLFEVLEHEANLVFNIPTDGYQKITLGFMYKLFIAKSVKSYMRIIFTVLILSQI</sequence>
<dbReference type="Proteomes" id="UP001318120">
    <property type="component" value="Chromosome"/>
</dbReference>
<evidence type="ECO:0000313" key="2">
    <source>
        <dbReference type="Proteomes" id="UP001318120"/>
    </source>
</evidence>
<name>A0ABZ2E6G7_9BACT</name>
<dbReference type="RefSeq" id="WP_338438963.1">
    <property type="nucleotide sequence ID" value="NZ_CP144916.1"/>
</dbReference>
<proteinExistence type="predicted"/>
<organism evidence="1 2">
    <name type="scientific">Campylobacter vicugnae</name>
    <dbReference type="NCBI Taxonomy" id="1660076"/>
    <lineage>
        <taxon>Bacteria</taxon>
        <taxon>Pseudomonadati</taxon>
        <taxon>Campylobacterota</taxon>
        <taxon>Epsilonproteobacteria</taxon>
        <taxon>Campylobacterales</taxon>
        <taxon>Campylobacteraceae</taxon>
        <taxon>Campylobacter</taxon>
    </lineage>
</organism>
<evidence type="ECO:0000313" key="1">
    <source>
        <dbReference type="EMBL" id="WWC41314.1"/>
    </source>
</evidence>
<keyword evidence="2" id="KW-1185">Reference proteome</keyword>
<reference evidence="1 2" key="1">
    <citation type="journal article" date="2017" name="Genome Biol. Evol.">
        <title>Comparative Genomic Analysis Identifies a Campylobacter Clade Deficient in Selenium Metabolism.</title>
        <authorList>
            <person name="Miller W.G."/>
            <person name="Yee E."/>
            <person name="Lopes B.S."/>
            <person name="Chapman M.H."/>
            <person name="Huynh S."/>
            <person name="Bono J.L."/>
            <person name="Parker C.T."/>
            <person name="Strachan N.J.C."/>
            <person name="Forbes K.J."/>
        </authorList>
    </citation>
    <scope>NUCLEOTIDE SEQUENCE [LARGE SCALE GENOMIC DNA]</scope>
    <source>
        <strain evidence="1 2">RM9261</strain>
    </source>
</reference>
<dbReference type="EMBL" id="CP144916">
    <property type="protein sequence ID" value="WWC41314.1"/>
    <property type="molecule type" value="Genomic_DNA"/>
</dbReference>